<reference evidence="1 2" key="1">
    <citation type="journal article" date="2018" name="Proc. R. Soc. B">
        <title>A non-coding region near Follistatin controls head colour polymorphism in the Gouldian finch.</title>
        <authorList>
            <person name="Toomey M.B."/>
            <person name="Marques C.I."/>
            <person name="Andrade P."/>
            <person name="Araujo P.M."/>
            <person name="Sabatino S."/>
            <person name="Gazda M.A."/>
            <person name="Afonso S."/>
            <person name="Lopes R.J."/>
            <person name="Corbo J.C."/>
            <person name="Carneiro M."/>
        </authorList>
    </citation>
    <scope>NUCLEOTIDE SEQUENCE [LARGE SCALE GENOMIC DNA]</scope>
    <source>
        <strain evidence="1">Red01</strain>
        <tissue evidence="1">Muscle</tissue>
    </source>
</reference>
<dbReference type="AlphaFoldDB" id="A0A3L8S1W0"/>
<evidence type="ECO:0000313" key="2">
    <source>
        <dbReference type="Proteomes" id="UP000276834"/>
    </source>
</evidence>
<gene>
    <name evidence="1" type="ORF">DV515_00013441</name>
</gene>
<comment type="caution">
    <text evidence="1">The sequence shown here is derived from an EMBL/GenBank/DDBJ whole genome shotgun (WGS) entry which is preliminary data.</text>
</comment>
<evidence type="ECO:0000313" key="1">
    <source>
        <dbReference type="EMBL" id="RLV93461.1"/>
    </source>
</evidence>
<feature type="non-terminal residue" evidence="1">
    <location>
        <position position="77"/>
    </location>
</feature>
<feature type="non-terminal residue" evidence="1">
    <location>
        <position position="1"/>
    </location>
</feature>
<organism evidence="1 2">
    <name type="scientific">Chloebia gouldiae</name>
    <name type="common">Gouldian finch</name>
    <name type="synonym">Erythrura gouldiae</name>
    <dbReference type="NCBI Taxonomy" id="44316"/>
    <lineage>
        <taxon>Eukaryota</taxon>
        <taxon>Metazoa</taxon>
        <taxon>Chordata</taxon>
        <taxon>Craniata</taxon>
        <taxon>Vertebrata</taxon>
        <taxon>Euteleostomi</taxon>
        <taxon>Archelosauria</taxon>
        <taxon>Archosauria</taxon>
        <taxon>Dinosauria</taxon>
        <taxon>Saurischia</taxon>
        <taxon>Theropoda</taxon>
        <taxon>Coelurosauria</taxon>
        <taxon>Aves</taxon>
        <taxon>Neognathae</taxon>
        <taxon>Neoaves</taxon>
        <taxon>Telluraves</taxon>
        <taxon>Australaves</taxon>
        <taxon>Passeriformes</taxon>
        <taxon>Passeroidea</taxon>
        <taxon>Passeridae</taxon>
        <taxon>Chloebia</taxon>
    </lineage>
</organism>
<keyword evidence="2" id="KW-1185">Reference proteome</keyword>
<sequence length="77" mass="8494">GDPPKYLLTETRNVFYMVWDSVEVYELGALSTRDVLSLPGCPSLLALLLPPLVLGALQKCATVTSLRKKFDEALKVE</sequence>
<dbReference type="Proteomes" id="UP000276834">
    <property type="component" value="Unassembled WGS sequence"/>
</dbReference>
<proteinExistence type="predicted"/>
<name>A0A3L8S1W0_CHLGU</name>
<dbReference type="EMBL" id="QUSF01000091">
    <property type="protein sequence ID" value="RLV93461.1"/>
    <property type="molecule type" value="Genomic_DNA"/>
</dbReference>
<protein>
    <submittedName>
        <fullName evidence="1">Uncharacterized protein</fullName>
    </submittedName>
</protein>
<accession>A0A3L8S1W0</accession>